<dbReference type="FunFam" id="3.30.460.10:FF:000001">
    <property type="entry name" value="GTP pyrophosphokinase RelA"/>
    <property type="match status" value="1"/>
</dbReference>
<dbReference type="AlphaFoldDB" id="A0A251XCW4"/>
<evidence type="ECO:0000259" key="10">
    <source>
        <dbReference type="PROSITE" id="PS51880"/>
    </source>
</evidence>
<keyword evidence="11" id="KW-0808">Transferase</keyword>
<gene>
    <name evidence="11" type="primary">relA</name>
    <name evidence="11" type="ORF">TPSD3_00365</name>
</gene>
<feature type="domain" description="TGS" evidence="10">
    <location>
        <begin position="404"/>
        <end position="467"/>
    </location>
</feature>
<dbReference type="InterPro" id="IPR045865">
    <property type="entry name" value="ACT-like_dom_sf"/>
</dbReference>
<dbReference type="OrthoDB" id="9805041at2"/>
<organism evidence="11 12">
    <name type="scientific">Thioflexithrix psekupsensis</name>
    <dbReference type="NCBI Taxonomy" id="1570016"/>
    <lineage>
        <taxon>Bacteria</taxon>
        <taxon>Pseudomonadati</taxon>
        <taxon>Pseudomonadota</taxon>
        <taxon>Gammaproteobacteria</taxon>
        <taxon>Thiotrichales</taxon>
        <taxon>Thioflexithrix</taxon>
    </lineage>
</organism>
<dbReference type="NCBIfam" id="TIGR00691">
    <property type="entry name" value="spoT_relA"/>
    <property type="match status" value="1"/>
</dbReference>
<dbReference type="SMART" id="SM00954">
    <property type="entry name" value="RelA_SpoT"/>
    <property type="match status" value="1"/>
</dbReference>
<keyword evidence="12" id="KW-1185">Reference proteome</keyword>
<dbReference type="RefSeq" id="WP_086486615.1">
    <property type="nucleotide sequence ID" value="NZ_MSLT01000001.1"/>
</dbReference>
<dbReference type="GO" id="GO:0015969">
    <property type="term" value="P:guanosine tetraphosphate metabolic process"/>
    <property type="evidence" value="ECO:0007669"/>
    <property type="project" value="InterPro"/>
</dbReference>
<comment type="function">
    <text evidence="8">In eubacteria ppGpp (guanosine 3'-diphosphate 5'-diphosphate) is a mediator of the stringent response that coordinates a variety of cellular activities in response to changes in nutritional abundance.</text>
</comment>
<comment type="pathway">
    <text evidence="2">Purine metabolism; ppGpp biosynthesis; ppGpp from GDP: step 1/1.</text>
</comment>
<dbReference type="CDD" id="cd01668">
    <property type="entry name" value="TGS_RSH"/>
    <property type="match status" value="1"/>
</dbReference>
<feature type="domain" description="ACT" evidence="9">
    <location>
        <begin position="664"/>
        <end position="739"/>
    </location>
</feature>
<evidence type="ECO:0000256" key="6">
    <source>
        <dbReference type="ARBA" id="ARBA00033308"/>
    </source>
</evidence>
<sequence>MVQVKDPLFEPGHTGHLQTETWLARISQNLSFEEQAAIHNAYLFAAECHQDSTRPSGELYLLHVLTVADILADLGMETDVLIAAILHESVMNQLTTLEVIEKRFGRSVAALTKGVAKMRFVDSLNENITQAQTQQRESLRRMLLAMVKDVRVMLIILADRLHDMRVIKFMPEHEQLRLARETQELFAPLANRLGIGQIKWELEDLSMRYLQPEIYQQMAKLLDERRLDRENYINAITQRLSEALEKHQIKAVVTGRPKHIYSIWRKMQRKNLEFEQIFDVRAVRVIVDTDTECYRVLGIVHNMWRPIPHEFDDYIASPKNNDYRSLHTAVFGPDDKCFEVQIRTHDMHHHAEFGVAAHWRYKESNLATDDNFAQKISWLRQIPQWKEEASNTNDFLERVQSEIFEERVYALTPKGEIIDLPNGATVLDFAYYIHTELGHRCCGAKINGHIVPLTYQLKNGDRVQILRSNHNEEPRRDWLNPDLGFLKTSRARAKVKRWLRKLGMPQHIQAGRQTLERELKRLNLLDVNLEQLAQKFKAESLDQFLATIGRGEITPQQIGRSFTREILAPHHDIDDEQEIVQQPTPTHSSQGVSIEGVDGLMTELARCCRPLPGDPIIGYTSKGRGVVIHRQDCPNVLQWQSEQNERLIAVEWGKTSSNELYAMDIEVLASERKGLLADITTLAANEDINIIAANTLSNKKESTARMVFTIEVNSVNQASCFLTKIDGLRNVMSARRINH</sequence>
<dbReference type="Gene3D" id="1.10.3210.10">
    <property type="entry name" value="Hypothetical protein af1432"/>
    <property type="match status" value="1"/>
</dbReference>
<dbReference type="EC" id="3.1.7.2" evidence="3"/>
<dbReference type="Pfam" id="PF19296">
    <property type="entry name" value="RelA_AH_RIS"/>
    <property type="match status" value="1"/>
</dbReference>
<dbReference type="Pfam" id="PF13328">
    <property type="entry name" value="HD_4"/>
    <property type="match status" value="1"/>
</dbReference>
<evidence type="ECO:0000256" key="1">
    <source>
        <dbReference type="ARBA" id="ARBA00019852"/>
    </source>
</evidence>
<dbReference type="PROSITE" id="PS51671">
    <property type="entry name" value="ACT"/>
    <property type="match status" value="1"/>
</dbReference>
<dbReference type="FunFam" id="1.10.3210.10:FF:000001">
    <property type="entry name" value="GTP pyrophosphokinase RelA"/>
    <property type="match status" value="1"/>
</dbReference>
<dbReference type="InterPro" id="IPR033655">
    <property type="entry name" value="TGS_RelA/SpoT"/>
</dbReference>
<dbReference type="InterPro" id="IPR007685">
    <property type="entry name" value="RelA_SpoT"/>
</dbReference>
<comment type="catalytic activity">
    <reaction evidence="7">
        <text>guanosine 3',5'-bis(diphosphate) + H2O = GDP + diphosphate + H(+)</text>
        <dbReference type="Rhea" id="RHEA:14253"/>
        <dbReference type="ChEBI" id="CHEBI:15377"/>
        <dbReference type="ChEBI" id="CHEBI:15378"/>
        <dbReference type="ChEBI" id="CHEBI:33019"/>
        <dbReference type="ChEBI" id="CHEBI:58189"/>
        <dbReference type="ChEBI" id="CHEBI:77828"/>
        <dbReference type="EC" id="3.1.7.2"/>
    </reaction>
</comment>
<dbReference type="Gene3D" id="3.30.460.10">
    <property type="entry name" value="Beta Polymerase, domain 2"/>
    <property type="match status" value="1"/>
</dbReference>
<evidence type="ECO:0000259" key="9">
    <source>
        <dbReference type="PROSITE" id="PS51671"/>
    </source>
</evidence>
<dbReference type="SUPFAM" id="SSF81301">
    <property type="entry name" value="Nucleotidyltransferase"/>
    <property type="match status" value="1"/>
</dbReference>
<dbReference type="PANTHER" id="PTHR21262">
    <property type="entry name" value="GUANOSINE-3',5'-BIS DIPHOSPHATE 3'-PYROPHOSPHOHYDROLASE"/>
    <property type="match status" value="1"/>
</dbReference>
<dbReference type="Gene3D" id="3.10.20.30">
    <property type="match status" value="1"/>
</dbReference>
<dbReference type="EMBL" id="MSLT01000001">
    <property type="protein sequence ID" value="OUD16215.1"/>
    <property type="molecule type" value="Genomic_DNA"/>
</dbReference>
<dbReference type="InterPro" id="IPR045600">
    <property type="entry name" value="RelA/SpoT_AH_RIS"/>
</dbReference>
<reference evidence="11 12" key="1">
    <citation type="submission" date="2016-12" db="EMBL/GenBank/DDBJ databases">
        <title>Thioflexothrix psekupsii D3 genome sequencing and assembly.</title>
        <authorList>
            <person name="Fomenkov A."/>
            <person name="Vincze T."/>
            <person name="Grabovich M."/>
            <person name="Anton B.P."/>
            <person name="Dubinina G."/>
            <person name="Orlova M."/>
            <person name="Belousova E."/>
            <person name="Roberts R.J."/>
        </authorList>
    </citation>
    <scope>NUCLEOTIDE SEQUENCE [LARGE SCALE GENOMIC DNA]</scope>
    <source>
        <strain evidence="11">D3</strain>
    </source>
</reference>
<dbReference type="Proteomes" id="UP000194798">
    <property type="component" value="Unassembled WGS sequence"/>
</dbReference>
<dbReference type="Pfam" id="PF04607">
    <property type="entry name" value="RelA_SpoT"/>
    <property type="match status" value="1"/>
</dbReference>
<dbReference type="CDD" id="cd04876">
    <property type="entry name" value="ACT_RelA-SpoT"/>
    <property type="match status" value="1"/>
</dbReference>
<accession>A0A251XCW4</accession>
<dbReference type="SUPFAM" id="SSF81271">
    <property type="entry name" value="TGS-like"/>
    <property type="match status" value="1"/>
</dbReference>
<evidence type="ECO:0000256" key="5">
    <source>
        <dbReference type="ARBA" id="ARBA00032407"/>
    </source>
</evidence>
<dbReference type="InterPro" id="IPR012676">
    <property type="entry name" value="TGS-like"/>
</dbReference>
<evidence type="ECO:0000256" key="7">
    <source>
        <dbReference type="ARBA" id="ARBA00047968"/>
    </source>
</evidence>
<dbReference type="InterPro" id="IPR004095">
    <property type="entry name" value="TGS"/>
</dbReference>
<dbReference type="InterPro" id="IPR002912">
    <property type="entry name" value="ACT_dom"/>
</dbReference>
<evidence type="ECO:0000256" key="8">
    <source>
        <dbReference type="RuleBase" id="RU003847"/>
    </source>
</evidence>
<evidence type="ECO:0000313" key="11">
    <source>
        <dbReference type="EMBL" id="OUD16215.1"/>
    </source>
</evidence>
<dbReference type="SUPFAM" id="SSF55021">
    <property type="entry name" value="ACT-like"/>
    <property type="match status" value="1"/>
</dbReference>
<dbReference type="InterPro" id="IPR012675">
    <property type="entry name" value="Beta-grasp_dom_sf"/>
</dbReference>
<dbReference type="FunFam" id="3.10.20.30:FF:000002">
    <property type="entry name" value="GTP pyrophosphokinase (RelA/SpoT)"/>
    <property type="match status" value="1"/>
</dbReference>
<dbReference type="GO" id="GO:0005886">
    <property type="term" value="C:plasma membrane"/>
    <property type="evidence" value="ECO:0007669"/>
    <property type="project" value="TreeGrafter"/>
</dbReference>
<comment type="caution">
    <text evidence="11">The sequence shown here is derived from an EMBL/GenBank/DDBJ whole genome shotgun (WGS) entry which is preliminary data.</text>
</comment>
<dbReference type="SUPFAM" id="SSF109604">
    <property type="entry name" value="HD-domain/PDEase-like"/>
    <property type="match status" value="1"/>
</dbReference>
<dbReference type="Pfam" id="PF13291">
    <property type="entry name" value="ACT_4"/>
    <property type="match status" value="1"/>
</dbReference>
<dbReference type="GO" id="GO:0042594">
    <property type="term" value="P:response to starvation"/>
    <property type="evidence" value="ECO:0007669"/>
    <property type="project" value="TreeGrafter"/>
</dbReference>
<dbReference type="InterPro" id="IPR043519">
    <property type="entry name" value="NT_sf"/>
</dbReference>
<dbReference type="Pfam" id="PF02824">
    <property type="entry name" value="TGS"/>
    <property type="match status" value="1"/>
</dbReference>
<dbReference type="Gene3D" id="3.30.70.260">
    <property type="match status" value="1"/>
</dbReference>
<evidence type="ECO:0000256" key="2">
    <source>
        <dbReference type="ARBA" id="ARBA00024329"/>
    </source>
</evidence>
<evidence type="ECO:0000256" key="3">
    <source>
        <dbReference type="ARBA" id="ARBA00024387"/>
    </source>
</evidence>
<dbReference type="GO" id="GO:0008728">
    <property type="term" value="F:GTP diphosphokinase activity"/>
    <property type="evidence" value="ECO:0007669"/>
    <property type="project" value="TreeGrafter"/>
</dbReference>
<evidence type="ECO:0000313" key="12">
    <source>
        <dbReference type="Proteomes" id="UP000194798"/>
    </source>
</evidence>
<dbReference type="GO" id="GO:0008893">
    <property type="term" value="F:guanosine-3',5'-bis(diphosphate) 3'-diphosphatase activity"/>
    <property type="evidence" value="ECO:0007669"/>
    <property type="project" value="UniProtKB-EC"/>
</dbReference>
<evidence type="ECO:0000256" key="4">
    <source>
        <dbReference type="ARBA" id="ARBA00029754"/>
    </source>
</evidence>
<dbReference type="CDD" id="cd05399">
    <property type="entry name" value="NT_Rel-Spo_like"/>
    <property type="match status" value="1"/>
</dbReference>
<proteinExistence type="inferred from homology"/>
<keyword evidence="11" id="KW-0418">Kinase</keyword>
<dbReference type="GO" id="GO:0016301">
    <property type="term" value="F:kinase activity"/>
    <property type="evidence" value="ECO:0007669"/>
    <property type="project" value="UniProtKB-KW"/>
</dbReference>
<dbReference type="InterPro" id="IPR004811">
    <property type="entry name" value="RelA/Spo_fam"/>
</dbReference>
<protein>
    <recommendedName>
        <fullName evidence="1">GTP pyrophosphokinase</fullName>
        <ecNumber evidence="3">3.1.7.2</ecNumber>
    </recommendedName>
    <alternativeName>
        <fullName evidence="5">(p)ppGpp synthase</fullName>
    </alternativeName>
    <alternativeName>
        <fullName evidence="4">ATP:GTP 3'-pyrophosphotransferase</fullName>
    </alternativeName>
    <alternativeName>
        <fullName evidence="6">ppGpp synthase I</fullName>
    </alternativeName>
</protein>
<dbReference type="GO" id="GO:0015949">
    <property type="term" value="P:nucleobase-containing small molecule interconversion"/>
    <property type="evidence" value="ECO:0007669"/>
    <property type="project" value="UniProtKB-ARBA"/>
</dbReference>
<name>A0A251XCW4_9GAMM</name>
<dbReference type="PANTHER" id="PTHR21262:SF31">
    <property type="entry name" value="GTP PYROPHOSPHOKINASE"/>
    <property type="match status" value="1"/>
</dbReference>
<comment type="similarity">
    <text evidence="8">Belongs to the relA/spoT family.</text>
</comment>
<dbReference type="PROSITE" id="PS51880">
    <property type="entry name" value="TGS"/>
    <property type="match status" value="1"/>
</dbReference>